<proteinExistence type="predicted"/>
<dbReference type="EMBL" id="MN738946">
    <property type="protein sequence ID" value="QHT32667.1"/>
    <property type="molecule type" value="Genomic_DNA"/>
</dbReference>
<accession>A0A6C0EUC6</accession>
<sequence>MALSTLTSSYPQGMGSYNNRSKIGGYTTWKGSNVGSNPVAVTPGNIRPFTNKDYTNITPGPTPIAPSCAGRFSLVKRNFLPRPLKWAYRKGITTPSAPTIIENPEKAGEYITINNAFSTIINRESKTSKISSLIGQTIDRPGQFSVKPNVANAEYTPEDMLNGVSKIDANCNNCQGIGLVASFYPEPTYLSNNPEKVCTNAQGASSSPQTSFCCNQQRNALLRVRPASTNLKKNYYTTLQQYRQNRCQTYDQKIFNYMAPAIAGAPAESLANLYIANCYPNTGNNQSQIELVMAAYQYSLSQGLFGPADISAFNAANITTIAEYIDFLKALPPSTNSAKALEIFGNYLSNPYIGMGFSGPSNPNGCKLVVYKPSNPQFATEGGVSSSARTLKLTLTTLEKNVYYNNQLQGSGNNINNVGGQPFVPFVYKNKVPKCSPNPYYPFMRKPVDNPKTCFRSSDDYLDKSVIDLGNLSAGPSVANNGISTSWSGGKHR</sequence>
<name>A0A6C0EUC6_9ZZZZ</name>
<protein>
    <submittedName>
        <fullName evidence="1">Uncharacterized protein</fullName>
    </submittedName>
</protein>
<evidence type="ECO:0000313" key="1">
    <source>
        <dbReference type="EMBL" id="QHT32667.1"/>
    </source>
</evidence>
<organism evidence="1">
    <name type="scientific">viral metagenome</name>
    <dbReference type="NCBI Taxonomy" id="1070528"/>
    <lineage>
        <taxon>unclassified sequences</taxon>
        <taxon>metagenomes</taxon>
        <taxon>organismal metagenomes</taxon>
    </lineage>
</organism>
<dbReference type="AlphaFoldDB" id="A0A6C0EUC6"/>
<reference evidence="1" key="1">
    <citation type="journal article" date="2020" name="Nature">
        <title>Giant virus diversity and host interactions through global metagenomics.</title>
        <authorList>
            <person name="Schulz F."/>
            <person name="Roux S."/>
            <person name="Paez-Espino D."/>
            <person name="Jungbluth S."/>
            <person name="Walsh D.A."/>
            <person name="Denef V.J."/>
            <person name="McMahon K.D."/>
            <person name="Konstantinidis K.T."/>
            <person name="Eloe-Fadrosh E.A."/>
            <person name="Kyrpides N.C."/>
            <person name="Woyke T."/>
        </authorList>
    </citation>
    <scope>NUCLEOTIDE SEQUENCE</scope>
    <source>
        <strain evidence="1">GVMAG-M-3300009161-30</strain>
    </source>
</reference>